<proteinExistence type="predicted"/>
<dbReference type="Pfam" id="PF08240">
    <property type="entry name" value="ADH_N"/>
    <property type="match status" value="1"/>
</dbReference>
<reference evidence="2 3" key="1">
    <citation type="submission" date="2019-07" db="EMBL/GenBank/DDBJ databases">
        <title>Whole genome shotgun sequence of Lactobacillus zymae NBRC 107157.</title>
        <authorList>
            <person name="Hosoyama A."/>
            <person name="Uohara A."/>
            <person name="Ohji S."/>
            <person name="Ichikawa N."/>
        </authorList>
    </citation>
    <scope>NUCLEOTIDE SEQUENCE [LARGE SCALE GENOMIC DNA]</scope>
    <source>
        <strain evidence="2 3">NBRC 107157</strain>
    </source>
</reference>
<name>A0ABQ0X1C8_9LACO</name>
<dbReference type="Gene3D" id="3.90.180.10">
    <property type="entry name" value="Medium-chain alcohol dehydrogenases, catalytic domain"/>
    <property type="match status" value="1"/>
</dbReference>
<dbReference type="InterPro" id="IPR052585">
    <property type="entry name" value="Lipid_raft_assoc_Zn_ADH"/>
</dbReference>
<dbReference type="RefSeq" id="WP_162254316.1">
    <property type="nucleotide sequence ID" value="NZ_BJZK01000018.1"/>
</dbReference>
<dbReference type="PANTHER" id="PTHR43482">
    <property type="entry name" value="PROTEIN AST1-RELATED"/>
    <property type="match status" value="1"/>
</dbReference>
<dbReference type="SUPFAM" id="SSF51735">
    <property type="entry name" value="NAD(P)-binding Rossmann-fold domains"/>
    <property type="match status" value="1"/>
</dbReference>
<keyword evidence="3" id="KW-1185">Reference proteome</keyword>
<dbReference type="InterPro" id="IPR020843">
    <property type="entry name" value="ER"/>
</dbReference>
<organism evidence="2 3">
    <name type="scientific">Levilactobacillus zymae</name>
    <dbReference type="NCBI Taxonomy" id="267363"/>
    <lineage>
        <taxon>Bacteria</taxon>
        <taxon>Bacillati</taxon>
        <taxon>Bacillota</taxon>
        <taxon>Bacilli</taxon>
        <taxon>Lactobacillales</taxon>
        <taxon>Lactobacillaceae</taxon>
        <taxon>Levilactobacillus</taxon>
    </lineage>
</organism>
<dbReference type="EMBL" id="BJZK01000018">
    <property type="protein sequence ID" value="GEO72382.1"/>
    <property type="molecule type" value="Genomic_DNA"/>
</dbReference>
<evidence type="ECO:0000313" key="3">
    <source>
        <dbReference type="Proteomes" id="UP000321794"/>
    </source>
</evidence>
<dbReference type="SMART" id="SM00829">
    <property type="entry name" value="PKS_ER"/>
    <property type="match status" value="1"/>
</dbReference>
<feature type="domain" description="Enoyl reductase (ER)" evidence="1">
    <location>
        <begin position="10"/>
        <end position="325"/>
    </location>
</feature>
<evidence type="ECO:0000313" key="2">
    <source>
        <dbReference type="EMBL" id="GEO72382.1"/>
    </source>
</evidence>
<dbReference type="InterPro" id="IPR036291">
    <property type="entry name" value="NAD(P)-bd_dom_sf"/>
</dbReference>
<comment type="caution">
    <text evidence="2">The sequence shown here is derived from an EMBL/GenBank/DDBJ whole genome shotgun (WGS) entry which is preliminary data.</text>
</comment>
<dbReference type="InterPro" id="IPR013154">
    <property type="entry name" value="ADH-like_N"/>
</dbReference>
<gene>
    <name evidence="2" type="ORF">LZY01_15500</name>
</gene>
<accession>A0ABQ0X1C8</accession>
<dbReference type="SUPFAM" id="SSF50129">
    <property type="entry name" value="GroES-like"/>
    <property type="match status" value="1"/>
</dbReference>
<dbReference type="Proteomes" id="UP000321794">
    <property type="component" value="Unassembled WGS sequence"/>
</dbReference>
<dbReference type="Gene3D" id="3.40.50.720">
    <property type="entry name" value="NAD(P)-binding Rossmann-like Domain"/>
    <property type="match status" value="1"/>
</dbReference>
<evidence type="ECO:0000259" key="1">
    <source>
        <dbReference type="SMART" id="SM00829"/>
    </source>
</evidence>
<sequence>MQAVVVNTAGKLVDQTVPDLPVGPHDIRVAIEAISVNPIDLKRITRIGPGDSRILGYDAVGRIIERGAAVTELQLGARVMYAGSTQRAGTYAQTQVVDARLVALAPTRVSLADTAALPLTWLTAVEILTDKLGYVLNQANQRGTLLVINGAGGAGSILTQVAHRMGLTVLATSSPQHFDWLRQHGVAVPLDYHQDLVAQVHAAGYAQVDATINLFDTGRYFTETVALARPFGHLVNLTQTTIPLDLVELQAKSLSFDWELMFTKSHYQYRLATQGQALTVLQRWLDAGIVRTTRTRTLTGPINAATLRQAHRLLGDHQMLGKLVIMNEH</sequence>
<dbReference type="Pfam" id="PF13602">
    <property type="entry name" value="ADH_zinc_N_2"/>
    <property type="match status" value="1"/>
</dbReference>
<dbReference type="PANTHER" id="PTHR43482:SF1">
    <property type="entry name" value="PROTEIN AST1-RELATED"/>
    <property type="match status" value="1"/>
</dbReference>
<dbReference type="InterPro" id="IPR011032">
    <property type="entry name" value="GroES-like_sf"/>
</dbReference>
<protein>
    <submittedName>
        <fullName evidence="2">NADPH:quinone reductase</fullName>
    </submittedName>
</protein>